<evidence type="ECO:0000313" key="1">
    <source>
        <dbReference type="EMBL" id="CAJ62075.1"/>
    </source>
</evidence>
<dbReference type="HOGENOM" id="CLU_3389571_0_0_11"/>
<dbReference type="AlphaFoldDB" id="Q0RK83"/>
<keyword evidence="2" id="KW-1185">Reference proteome</keyword>
<proteinExistence type="predicted"/>
<sequence length="32" mass="3523">MARYATCGMFCKSPAAVSDSSYTDLEREFDVA</sequence>
<gene>
    <name evidence="1" type="ordered locus">FRAAL3431</name>
</gene>
<protein>
    <submittedName>
        <fullName evidence="1">Uncharacterized protein</fullName>
    </submittedName>
</protein>
<dbReference type="KEGG" id="fal:FRAAL3431"/>
<dbReference type="Proteomes" id="UP000000657">
    <property type="component" value="Chromosome"/>
</dbReference>
<dbReference type="STRING" id="326424.FRAAL3431"/>
<name>Q0RK83_FRAAA</name>
<organism evidence="1 2">
    <name type="scientific">Frankia alni (strain DSM 45986 / CECT 9034 / ACN14a)</name>
    <dbReference type="NCBI Taxonomy" id="326424"/>
    <lineage>
        <taxon>Bacteria</taxon>
        <taxon>Bacillati</taxon>
        <taxon>Actinomycetota</taxon>
        <taxon>Actinomycetes</taxon>
        <taxon>Frankiales</taxon>
        <taxon>Frankiaceae</taxon>
        <taxon>Frankia</taxon>
    </lineage>
</organism>
<dbReference type="EMBL" id="CT573213">
    <property type="protein sequence ID" value="CAJ62075.1"/>
    <property type="molecule type" value="Genomic_DNA"/>
</dbReference>
<evidence type="ECO:0000313" key="2">
    <source>
        <dbReference type="Proteomes" id="UP000000657"/>
    </source>
</evidence>
<accession>Q0RK83</accession>
<reference evidence="1 2" key="1">
    <citation type="journal article" date="2007" name="Genome Res.">
        <title>Genome characteristics of facultatively symbiotic Frankia sp. strains reflect host range and host plant biogeography.</title>
        <authorList>
            <person name="Normand P."/>
            <person name="Lapierre P."/>
            <person name="Tisa L.S."/>
            <person name="Gogarten J.P."/>
            <person name="Alloisio N."/>
            <person name="Bagnarol E."/>
            <person name="Bassi C.A."/>
            <person name="Berry A.M."/>
            <person name="Bickhart D.M."/>
            <person name="Choisne N."/>
            <person name="Couloux A."/>
            <person name="Cournoyer B."/>
            <person name="Cruveiller S."/>
            <person name="Daubin V."/>
            <person name="Demange N."/>
            <person name="Francino M.P."/>
            <person name="Goltsman E."/>
            <person name="Huang Y."/>
            <person name="Kopp O.R."/>
            <person name="Labarre L."/>
            <person name="Lapidus A."/>
            <person name="Lavire C."/>
            <person name="Marechal J."/>
            <person name="Martinez M."/>
            <person name="Mastronunzio J.E."/>
            <person name="Mullin B.C."/>
            <person name="Niemann J."/>
            <person name="Pujic P."/>
            <person name="Rawnsley T."/>
            <person name="Rouy Z."/>
            <person name="Schenowitz C."/>
            <person name="Sellstedt A."/>
            <person name="Tavares F."/>
            <person name="Tomkins J.P."/>
            <person name="Vallenet D."/>
            <person name="Valverde C."/>
            <person name="Wall L.G."/>
            <person name="Wang Y."/>
            <person name="Medigue C."/>
            <person name="Benson D.R."/>
        </authorList>
    </citation>
    <scope>NUCLEOTIDE SEQUENCE [LARGE SCALE GENOMIC DNA]</scope>
    <source>
        <strain evidence="2">DSM 45986 / CECT 9034 / ACN14a</strain>
    </source>
</reference>